<proteinExistence type="predicted"/>
<dbReference type="GO" id="GO:0016787">
    <property type="term" value="F:hydrolase activity"/>
    <property type="evidence" value="ECO:0007669"/>
    <property type="project" value="InterPro"/>
</dbReference>
<dbReference type="Pfam" id="PF04273">
    <property type="entry name" value="BLH_phosphatase"/>
    <property type="match status" value="1"/>
</dbReference>
<accession>A0A7C9JR63</accession>
<feature type="domain" description="Beta-lactamase hydrolase-like protein phosphatase-like" evidence="1">
    <location>
        <begin position="12"/>
        <end position="107"/>
    </location>
</feature>
<sequence>MQTQPLETGIEITSSLSVEDLEDVKAKGFKAVICNCKAGESDAFPDEAVYRQKAEALGLQWVHIPVAPGEYGPADVAAFAEAMQQLPRPILAFCRSGKRATHLWAYAKRHTEQCDLAELFSAAKAAGFDLEEHRQGLENVISER</sequence>
<reference evidence="2 3" key="1">
    <citation type="submission" date="2020-01" db="EMBL/GenBank/DDBJ databases">
        <title>Whole genome sequencing of Halomonas alkaliphila strain LS44.</title>
        <authorList>
            <person name="Kumar S."/>
            <person name="Paul D."/>
            <person name="Shouche Y."/>
            <person name="Suryavanshi M.V."/>
        </authorList>
    </citation>
    <scope>NUCLEOTIDE SEQUENCE [LARGE SCALE GENOMIC DNA]</scope>
    <source>
        <strain evidence="2 3">LS44</strain>
    </source>
</reference>
<dbReference type="InterPro" id="IPR029021">
    <property type="entry name" value="Prot-tyrosine_phosphatase-like"/>
</dbReference>
<gene>
    <name evidence="2" type="ORF">GPL32_00385</name>
</gene>
<dbReference type="NCBIfam" id="TIGR01244">
    <property type="entry name" value="TIGR01244 family sulfur transferase"/>
    <property type="match status" value="1"/>
</dbReference>
<dbReference type="RefSeq" id="WP_162216921.1">
    <property type="nucleotide sequence ID" value="NZ_JAAEHK010000001.1"/>
</dbReference>
<evidence type="ECO:0000259" key="1">
    <source>
        <dbReference type="Pfam" id="PF04273"/>
    </source>
</evidence>
<dbReference type="OrthoDB" id="9802771at2"/>
<comment type="caution">
    <text evidence="2">The sequence shown here is derived from an EMBL/GenBank/DDBJ whole genome shotgun (WGS) entry which is preliminary data.</text>
</comment>
<evidence type="ECO:0000313" key="2">
    <source>
        <dbReference type="EMBL" id="NDL68963.1"/>
    </source>
</evidence>
<dbReference type="Gene3D" id="3.90.190.10">
    <property type="entry name" value="Protein tyrosine phosphatase superfamily"/>
    <property type="match status" value="1"/>
</dbReference>
<dbReference type="Proteomes" id="UP000480312">
    <property type="component" value="Unassembled WGS sequence"/>
</dbReference>
<name>A0A7C9JR63_9GAMM</name>
<protein>
    <submittedName>
        <fullName evidence="2">TIGR01244 family phosphatase</fullName>
    </submittedName>
</protein>
<organism evidence="2 3">
    <name type="scientific">Vreelandella alkaliphila</name>
    <dbReference type="NCBI Taxonomy" id="272774"/>
    <lineage>
        <taxon>Bacteria</taxon>
        <taxon>Pseudomonadati</taxon>
        <taxon>Pseudomonadota</taxon>
        <taxon>Gammaproteobacteria</taxon>
        <taxon>Oceanospirillales</taxon>
        <taxon>Halomonadaceae</taxon>
        <taxon>Vreelandella</taxon>
    </lineage>
</organism>
<evidence type="ECO:0000313" key="3">
    <source>
        <dbReference type="Proteomes" id="UP000480312"/>
    </source>
</evidence>
<dbReference type="SUPFAM" id="SSF52799">
    <property type="entry name" value="(Phosphotyrosine protein) phosphatases II"/>
    <property type="match status" value="1"/>
</dbReference>
<dbReference type="EMBL" id="JAAEHK010000001">
    <property type="protein sequence ID" value="NDL68963.1"/>
    <property type="molecule type" value="Genomic_DNA"/>
</dbReference>
<dbReference type="InterPro" id="IPR005939">
    <property type="entry name" value="BLH_phosphatase-like"/>
</dbReference>
<dbReference type="AlphaFoldDB" id="A0A7C9JR63"/>